<dbReference type="RefSeq" id="WP_054964203.1">
    <property type="nucleotide sequence ID" value="NZ_JBBYJF010000005.1"/>
</dbReference>
<feature type="domain" description="MoaB/Mog" evidence="1">
    <location>
        <begin position="13"/>
        <end position="147"/>
    </location>
</feature>
<accession>A0A0P9GYK0</accession>
<reference evidence="3 4" key="2">
    <citation type="submission" date="2015-09" db="EMBL/GenBank/DDBJ databases">
        <title>Heavy metals and arsenic resistance mechanisms in polyextremophilic archaea of the family Ferroplasmaceae.</title>
        <authorList>
            <person name="Bulaev A.G."/>
            <person name="Kanygina A.V."/>
        </authorList>
    </citation>
    <scope>NUCLEOTIDE SEQUENCE [LARGE SCALE GENOMIC DNA]</scope>
    <source>
        <strain evidence="3 4">VT</strain>
    </source>
</reference>
<sequence>MHSDDIEYNLRYRIITVSSSRTIENDISGNKMAELIGKTYERSIVKDDEVEILGELFCNYNKFDVFIYIGGTGASRLDQTSIALRKIADKEFSGFGELFRAKSGGYFPYISDASMFTYKKKIIFSIPGSENAQPVAYEIISRIVNHTYHELTKE</sequence>
<dbReference type="InterPro" id="IPR036425">
    <property type="entry name" value="MoaB/Mog-like_dom_sf"/>
</dbReference>
<keyword evidence="4" id="KW-1185">Reference proteome</keyword>
<dbReference type="EMBL" id="LKBG01000094">
    <property type="protein sequence ID" value="KQB35700.1"/>
    <property type="molecule type" value="Genomic_DNA"/>
</dbReference>
<dbReference type="GO" id="GO:0006777">
    <property type="term" value="P:Mo-molybdopterin cofactor biosynthetic process"/>
    <property type="evidence" value="ECO:0007669"/>
    <property type="project" value="InterPro"/>
</dbReference>
<evidence type="ECO:0000313" key="3">
    <source>
        <dbReference type="EMBL" id="KQB35700.1"/>
    </source>
</evidence>
<dbReference type="Proteomes" id="UP000050320">
    <property type="component" value="Unassembled WGS sequence"/>
</dbReference>
<dbReference type="Pfam" id="PF00994">
    <property type="entry name" value="MoCF_biosynth"/>
    <property type="match status" value="1"/>
</dbReference>
<dbReference type="Gene3D" id="3.40.980.10">
    <property type="entry name" value="MoaB/Mog-like domain"/>
    <property type="match status" value="1"/>
</dbReference>
<dbReference type="AlphaFoldDB" id="A0A0P9GYK0"/>
<evidence type="ECO:0000313" key="4">
    <source>
        <dbReference type="Proteomes" id="UP000050320"/>
    </source>
</evidence>
<dbReference type="PANTHER" id="PTHR43232:SF2">
    <property type="entry name" value="MOLYBDENUM COFACTOR BIOSYNTHESIS PROTEIN B"/>
    <property type="match status" value="1"/>
</dbReference>
<evidence type="ECO:0000313" key="2">
    <source>
        <dbReference type="EMBL" id="KPV46568.1"/>
    </source>
</evidence>
<organism evidence="2 5">
    <name type="scientific">Acidiplasma aeolicum</name>
    <dbReference type="NCBI Taxonomy" id="507754"/>
    <lineage>
        <taxon>Archaea</taxon>
        <taxon>Methanobacteriati</taxon>
        <taxon>Thermoplasmatota</taxon>
        <taxon>Thermoplasmata</taxon>
        <taxon>Thermoplasmatales</taxon>
        <taxon>Ferroplasmaceae</taxon>
        <taxon>Acidiplasma</taxon>
    </lineage>
</organism>
<dbReference type="SUPFAM" id="SSF53218">
    <property type="entry name" value="Molybdenum cofactor biosynthesis proteins"/>
    <property type="match status" value="1"/>
</dbReference>
<dbReference type="EMBL" id="LJCQ01000220">
    <property type="protein sequence ID" value="KPV46568.1"/>
    <property type="molecule type" value="Genomic_DNA"/>
</dbReference>
<comment type="caution">
    <text evidence="2">The sequence shown here is derived from an EMBL/GenBank/DDBJ whole genome shotgun (WGS) entry which is preliminary data.</text>
</comment>
<dbReference type="Proteomes" id="UP000050515">
    <property type="component" value="Unassembled WGS sequence"/>
</dbReference>
<evidence type="ECO:0000259" key="1">
    <source>
        <dbReference type="SMART" id="SM00852"/>
    </source>
</evidence>
<name>A0A0P9GYK0_9ARCH</name>
<gene>
    <name evidence="3" type="ORF">AOG54_08670</name>
    <name evidence="2" type="ORF">SE19_04945</name>
</gene>
<dbReference type="SMART" id="SM00852">
    <property type="entry name" value="MoCF_biosynth"/>
    <property type="match status" value="1"/>
</dbReference>
<dbReference type="PATRIC" id="fig|507754.4.peg.859"/>
<protein>
    <submittedName>
        <fullName evidence="2">Molybdopterin biosynthesis protein</fullName>
    </submittedName>
</protein>
<dbReference type="GO" id="GO:0005829">
    <property type="term" value="C:cytosol"/>
    <property type="evidence" value="ECO:0007669"/>
    <property type="project" value="TreeGrafter"/>
</dbReference>
<evidence type="ECO:0000313" key="5">
    <source>
        <dbReference type="Proteomes" id="UP000050515"/>
    </source>
</evidence>
<dbReference type="PANTHER" id="PTHR43232">
    <property type="entry name" value="MOLYBDENUM COFACTOR BIOSYNTHESIS PROTEIN B"/>
    <property type="match status" value="1"/>
</dbReference>
<dbReference type="InterPro" id="IPR001453">
    <property type="entry name" value="MoaB/Mog_dom"/>
</dbReference>
<reference evidence="2 5" key="1">
    <citation type="submission" date="2015-09" db="EMBL/GenBank/DDBJ databases">
        <title>Draft genome sequence of Acidiplasma aeolicum DSM 18409.</title>
        <authorList>
            <person name="Hemp J."/>
        </authorList>
    </citation>
    <scope>NUCLEOTIDE SEQUENCE [LARGE SCALE GENOMIC DNA]</scope>
    <source>
        <strain evidence="2 5">V</strain>
    </source>
</reference>
<proteinExistence type="predicted"/>
<dbReference type="InterPro" id="IPR012245">
    <property type="entry name" value="MoaB"/>
</dbReference>
<dbReference type="OrthoDB" id="205337at2157"/>